<evidence type="ECO:0000313" key="2">
    <source>
        <dbReference type="Proteomes" id="UP001597469"/>
    </source>
</evidence>
<dbReference type="Proteomes" id="UP001597469">
    <property type="component" value="Unassembled WGS sequence"/>
</dbReference>
<dbReference type="RefSeq" id="WP_381525117.1">
    <property type="nucleotide sequence ID" value="NZ_JBHULN010000011.1"/>
</dbReference>
<keyword evidence="2" id="KW-1185">Reference proteome</keyword>
<comment type="caution">
    <text evidence="1">The sequence shown here is derived from an EMBL/GenBank/DDBJ whole genome shotgun (WGS) entry which is preliminary data.</text>
</comment>
<dbReference type="EMBL" id="JBHULN010000011">
    <property type="protein sequence ID" value="MFD2572577.1"/>
    <property type="molecule type" value="Genomic_DNA"/>
</dbReference>
<protein>
    <submittedName>
        <fullName evidence="1">Uncharacterized protein</fullName>
    </submittedName>
</protein>
<gene>
    <name evidence="1" type="ORF">ACFSUS_18200</name>
</gene>
<reference evidence="2" key="1">
    <citation type="journal article" date="2019" name="Int. J. Syst. Evol. Microbiol.">
        <title>The Global Catalogue of Microorganisms (GCM) 10K type strain sequencing project: providing services to taxonomists for standard genome sequencing and annotation.</title>
        <authorList>
            <consortium name="The Broad Institute Genomics Platform"/>
            <consortium name="The Broad Institute Genome Sequencing Center for Infectious Disease"/>
            <person name="Wu L."/>
            <person name="Ma J."/>
        </authorList>
    </citation>
    <scope>NUCLEOTIDE SEQUENCE [LARGE SCALE GENOMIC DNA]</scope>
    <source>
        <strain evidence="2">KCTC 42805</strain>
    </source>
</reference>
<organism evidence="1 2">
    <name type="scientific">Spirosoma soli</name>
    <dbReference type="NCBI Taxonomy" id="1770529"/>
    <lineage>
        <taxon>Bacteria</taxon>
        <taxon>Pseudomonadati</taxon>
        <taxon>Bacteroidota</taxon>
        <taxon>Cytophagia</taxon>
        <taxon>Cytophagales</taxon>
        <taxon>Cytophagaceae</taxon>
        <taxon>Spirosoma</taxon>
    </lineage>
</organism>
<proteinExistence type="predicted"/>
<sequence length="564" mass="63286">MASRPNCRSFMHRLLRICLSVSIHFLVLSRVIAQTDSVIVTGRIRNLSARLYRESPTVLVSRNNILQASRELVRPAPLNLDGTFRVALPLIYPQEEMYFNYGRISTAFLAAPGSLEIELDADSLFTTAVPFKFSGVNAQVNQQYARYKAFEAAYPNKPDAAKLSRESQGLSLNGTFDLFSGTYNGLLQAFSGREKLFPLLSQWIRSANRYNAASFVYEKATVEGDQINKELNDSLRLANDRLLTAARASAMNRFANYAIQQSSTPEINQRNNSLSIKTLSSLLIRYGRNLSEAERTRLQGYMDNNQAKASDIRFFSDLVRRSNDTIQRLVAFETLLQRSRAKFDDATTNYLAAYQLANALPSLTLDFARLLYDYARPQVKDSYLAQSLDELYQLETKDSIRIQAAVQTLNKAGRNASVLEISPGVFVTRDALAEGRALFDRIINANRGKVIYVLMTSPDSEGERQAALDAQRLRNTFGSRNFALVYLPNIANDAQRWAEFCVKNRLEGDHLITTLAQLGGIVDYLRPNGEISATIINRVGKIAKRNAPLPDALEEIKKVVDKNL</sequence>
<accession>A0ABW5M6F7</accession>
<evidence type="ECO:0000313" key="1">
    <source>
        <dbReference type="EMBL" id="MFD2572577.1"/>
    </source>
</evidence>
<name>A0ABW5M6F7_9BACT</name>